<reference evidence="3" key="3">
    <citation type="submission" date="2020-12" db="UniProtKB">
        <authorList>
            <consortium name="EnsemblPlants"/>
        </authorList>
    </citation>
    <scope>IDENTIFICATION</scope>
</reference>
<dbReference type="EnsemblPlants" id="Pp3c10_9740V3.4">
    <property type="protein sequence ID" value="Pp3c10_9740V3.4"/>
    <property type="gene ID" value="Pp3c10_9740"/>
</dbReference>
<dbReference type="Gramene" id="Pp3c10_9740V3.3">
    <property type="protein sequence ID" value="Pp3c10_9740V3.3"/>
    <property type="gene ID" value="Pp3c10_9740"/>
</dbReference>
<dbReference type="GeneID" id="112287944"/>
<dbReference type="EMBL" id="ABEU02000010">
    <property type="protein sequence ID" value="PNR46548.1"/>
    <property type="molecule type" value="Genomic_DNA"/>
</dbReference>
<evidence type="ECO:0000313" key="3">
    <source>
        <dbReference type="EnsemblPlants" id="Pp3c10_9740V3.1"/>
    </source>
</evidence>
<dbReference type="RefSeq" id="XP_024387370.1">
    <property type="nucleotide sequence ID" value="XM_024531602.2"/>
</dbReference>
<evidence type="ECO:0000313" key="2">
    <source>
        <dbReference type="EMBL" id="PNR46548.1"/>
    </source>
</evidence>
<proteinExistence type="predicted"/>
<dbReference type="Gramene" id="Pp3c10_9740V3.1">
    <property type="protein sequence ID" value="Pp3c10_9740V3.1"/>
    <property type="gene ID" value="Pp3c10_9740"/>
</dbReference>
<dbReference type="EnsemblPlants" id="Pp3c10_9740V3.3">
    <property type="protein sequence ID" value="Pp3c10_9740V3.3"/>
    <property type="gene ID" value="Pp3c10_9740"/>
</dbReference>
<protein>
    <submittedName>
        <fullName evidence="2 3">Uncharacterized protein</fullName>
    </submittedName>
</protein>
<keyword evidence="1" id="KW-0812">Transmembrane</keyword>
<dbReference type="Proteomes" id="UP000006727">
    <property type="component" value="Chromosome 10"/>
</dbReference>
<dbReference type="EnsemblPlants" id="Pp3c10_9740V3.1">
    <property type="protein sequence ID" value="Pp3c10_9740V3.1"/>
    <property type="gene ID" value="Pp3c10_9740"/>
</dbReference>
<sequence length="365" mass="40496">MDSATAAYHAFPCHQYGAKSICGAEGPGSRASERVFFQRAGLLALPRLKRLSISQRPNQRKRSASSAATAGHVLLETSPSIDVEGIVAETPELLALSSDFDWQQSVAELREEALGALTAQGKREMDLERLGRVIYDLLHDCMFDSVLHPPALHGIQDLQDDMGVRLRVEELRREAALQATEVLAHGVDNSFDWETEVAKLRQCIAKQLRVDIEKILWNSWEPARESMGKDAENLHQEALRMQPLDDSYLQELVSDSRENAVELVNKATEISGTWWTLGLAMAGLFGIQAMDAIAADESVTYAVTAASMNASVWVAPTVLALPLVSYLLFTLYCNKERSLIMVPIMSTSIHMRNSLIGCLDMWQRQ</sequence>
<keyword evidence="1" id="KW-0472">Membrane</keyword>
<dbReference type="AlphaFoldDB" id="A9S9L4"/>
<keyword evidence="4" id="KW-1185">Reference proteome</keyword>
<evidence type="ECO:0000256" key="1">
    <source>
        <dbReference type="SAM" id="Phobius"/>
    </source>
</evidence>
<dbReference type="RefSeq" id="XP_024387369.1">
    <property type="nucleotide sequence ID" value="XM_024531601.2"/>
</dbReference>
<keyword evidence="1" id="KW-1133">Transmembrane helix</keyword>
<organism evidence="2">
    <name type="scientific">Physcomitrium patens</name>
    <name type="common">Spreading-leaved earth moss</name>
    <name type="synonym">Physcomitrella patens</name>
    <dbReference type="NCBI Taxonomy" id="3218"/>
    <lineage>
        <taxon>Eukaryota</taxon>
        <taxon>Viridiplantae</taxon>
        <taxon>Streptophyta</taxon>
        <taxon>Embryophyta</taxon>
        <taxon>Bryophyta</taxon>
        <taxon>Bryophytina</taxon>
        <taxon>Bryopsida</taxon>
        <taxon>Funariidae</taxon>
        <taxon>Funariales</taxon>
        <taxon>Funariaceae</taxon>
        <taxon>Physcomitrium</taxon>
    </lineage>
</organism>
<dbReference type="HOGENOM" id="CLU_759507_0_0_1"/>
<feature type="transmembrane region" description="Helical" evidence="1">
    <location>
        <begin position="313"/>
        <end position="333"/>
    </location>
</feature>
<name>A9S9L4_PHYPA</name>
<dbReference type="PaxDb" id="3218-PP1S58_257V6.2"/>
<dbReference type="KEGG" id="ppp:112287944"/>
<gene>
    <name evidence="3" type="primary">LOC112287944</name>
    <name evidence="2" type="ORF">PHYPA_013667</name>
</gene>
<reference evidence="2 4" key="1">
    <citation type="journal article" date="2008" name="Science">
        <title>The Physcomitrella genome reveals evolutionary insights into the conquest of land by plants.</title>
        <authorList>
            <person name="Rensing S."/>
            <person name="Lang D."/>
            <person name="Zimmer A."/>
            <person name="Terry A."/>
            <person name="Salamov A."/>
            <person name="Shapiro H."/>
            <person name="Nishiyama T."/>
            <person name="Perroud P.-F."/>
            <person name="Lindquist E."/>
            <person name="Kamisugi Y."/>
            <person name="Tanahashi T."/>
            <person name="Sakakibara K."/>
            <person name="Fujita T."/>
            <person name="Oishi K."/>
            <person name="Shin-I T."/>
            <person name="Kuroki Y."/>
            <person name="Toyoda A."/>
            <person name="Suzuki Y."/>
            <person name="Hashimoto A."/>
            <person name="Yamaguchi K."/>
            <person name="Sugano A."/>
            <person name="Kohara Y."/>
            <person name="Fujiyama A."/>
            <person name="Anterola A."/>
            <person name="Aoki S."/>
            <person name="Ashton N."/>
            <person name="Barbazuk W.B."/>
            <person name="Barker E."/>
            <person name="Bennetzen J."/>
            <person name="Bezanilla M."/>
            <person name="Blankenship R."/>
            <person name="Cho S.H."/>
            <person name="Dutcher S."/>
            <person name="Estelle M."/>
            <person name="Fawcett J.A."/>
            <person name="Gundlach H."/>
            <person name="Hanada K."/>
            <person name="Heyl A."/>
            <person name="Hicks K.A."/>
            <person name="Hugh J."/>
            <person name="Lohr M."/>
            <person name="Mayer K."/>
            <person name="Melkozernov A."/>
            <person name="Murata T."/>
            <person name="Nelson D."/>
            <person name="Pils B."/>
            <person name="Prigge M."/>
            <person name="Reiss B."/>
            <person name="Renner T."/>
            <person name="Rombauts S."/>
            <person name="Rushton P."/>
            <person name="Sanderfoot A."/>
            <person name="Schween G."/>
            <person name="Shiu S.-H."/>
            <person name="Stueber K."/>
            <person name="Theodoulou F.L."/>
            <person name="Tu H."/>
            <person name="Van de Peer Y."/>
            <person name="Verrier P.J."/>
            <person name="Waters E."/>
            <person name="Wood A."/>
            <person name="Yang L."/>
            <person name="Cove D."/>
            <person name="Cuming A."/>
            <person name="Hasebe M."/>
            <person name="Lucas S."/>
            <person name="Mishler D.B."/>
            <person name="Reski R."/>
            <person name="Grigoriev I."/>
            <person name="Quatrano R.S."/>
            <person name="Boore J.L."/>
        </authorList>
    </citation>
    <scope>NUCLEOTIDE SEQUENCE [LARGE SCALE GENOMIC DNA]</scope>
    <source>
        <strain evidence="3 4">cv. Gransden 2004</strain>
    </source>
</reference>
<dbReference type="Gramene" id="Pp3c10_9740V3.4">
    <property type="protein sequence ID" value="Pp3c10_9740V3.4"/>
    <property type="gene ID" value="Pp3c10_9740"/>
</dbReference>
<reference evidence="2 4" key="2">
    <citation type="journal article" date="2018" name="Plant J.">
        <title>The Physcomitrella patens chromosome-scale assembly reveals moss genome structure and evolution.</title>
        <authorList>
            <person name="Lang D."/>
            <person name="Ullrich K.K."/>
            <person name="Murat F."/>
            <person name="Fuchs J."/>
            <person name="Jenkins J."/>
            <person name="Haas F.B."/>
            <person name="Piednoel M."/>
            <person name="Gundlach H."/>
            <person name="Van Bel M."/>
            <person name="Meyberg R."/>
            <person name="Vives C."/>
            <person name="Morata J."/>
            <person name="Symeonidi A."/>
            <person name="Hiss M."/>
            <person name="Muchero W."/>
            <person name="Kamisugi Y."/>
            <person name="Saleh O."/>
            <person name="Blanc G."/>
            <person name="Decker E.L."/>
            <person name="van Gessel N."/>
            <person name="Grimwood J."/>
            <person name="Hayes R.D."/>
            <person name="Graham S.W."/>
            <person name="Gunter L.E."/>
            <person name="McDaniel S.F."/>
            <person name="Hoernstein S.N.W."/>
            <person name="Larsson A."/>
            <person name="Li F.W."/>
            <person name="Perroud P.F."/>
            <person name="Phillips J."/>
            <person name="Ranjan P."/>
            <person name="Rokshar D.S."/>
            <person name="Rothfels C.J."/>
            <person name="Schneider L."/>
            <person name="Shu S."/>
            <person name="Stevenson D.W."/>
            <person name="Thummler F."/>
            <person name="Tillich M."/>
            <person name="Villarreal Aguilar J.C."/>
            <person name="Widiez T."/>
            <person name="Wong G.K."/>
            <person name="Wymore A."/>
            <person name="Zhang Y."/>
            <person name="Zimmer A.D."/>
            <person name="Quatrano R.S."/>
            <person name="Mayer K.F.X."/>
            <person name="Goodstein D."/>
            <person name="Casacuberta J.M."/>
            <person name="Vandepoele K."/>
            <person name="Reski R."/>
            <person name="Cuming A.C."/>
            <person name="Tuskan G.A."/>
            <person name="Maumus F."/>
            <person name="Salse J."/>
            <person name="Schmutz J."/>
            <person name="Rensing S.A."/>
        </authorList>
    </citation>
    <scope>NUCLEOTIDE SEQUENCE [LARGE SCALE GENOMIC DNA]</scope>
    <source>
        <strain evidence="3 4">cv. Gransden 2004</strain>
    </source>
</reference>
<evidence type="ECO:0000313" key="4">
    <source>
        <dbReference type="Proteomes" id="UP000006727"/>
    </source>
</evidence>
<accession>A9S9L4</accession>